<reference evidence="8" key="1">
    <citation type="journal article" date="2017" name="Genome Announc.">
        <title>Genome sequences of Cyberlindnera fabianii 65, Pichia kudriavzevii 129, and Saccharomyces cerevisiae 131 isolated from fermented masau fruits in Zimbabwe.</title>
        <authorList>
            <person name="van Rijswijck I.M.H."/>
            <person name="Derks M.F.L."/>
            <person name="Abee T."/>
            <person name="de Ridder D."/>
            <person name="Smid E.J."/>
        </authorList>
    </citation>
    <scope>NUCLEOTIDE SEQUENCE [LARGE SCALE GENOMIC DNA]</scope>
    <source>
        <strain evidence="8">65</strain>
    </source>
</reference>
<feature type="transmembrane region" description="Helical" evidence="6">
    <location>
        <begin position="30"/>
        <end position="53"/>
    </location>
</feature>
<keyword evidence="4 6" id="KW-1133">Transmembrane helix</keyword>
<dbReference type="GO" id="GO:0070072">
    <property type="term" value="P:vacuolar proton-transporting V-type ATPase complex assembly"/>
    <property type="evidence" value="ECO:0007669"/>
    <property type="project" value="InterPro"/>
</dbReference>
<dbReference type="Pfam" id="PF11712">
    <property type="entry name" value="Vma12"/>
    <property type="match status" value="1"/>
</dbReference>
<protein>
    <submittedName>
        <fullName evidence="7">Vacuolar ATPase assembly integral membrane protein VPH2</fullName>
    </submittedName>
</protein>
<evidence type="ECO:0000256" key="5">
    <source>
        <dbReference type="ARBA" id="ARBA00023136"/>
    </source>
</evidence>
<comment type="caution">
    <text evidence="7">The sequence shown here is derived from an EMBL/GenBank/DDBJ whole genome shotgun (WGS) entry which is preliminary data.</text>
</comment>
<evidence type="ECO:0000256" key="3">
    <source>
        <dbReference type="ARBA" id="ARBA00022824"/>
    </source>
</evidence>
<dbReference type="Proteomes" id="UP000189513">
    <property type="component" value="Unassembled WGS sequence"/>
</dbReference>
<evidence type="ECO:0000313" key="7">
    <source>
        <dbReference type="EMBL" id="ONH69952.1"/>
    </source>
</evidence>
<dbReference type="VEuPathDB" id="FungiDB:BON22_0538"/>
<dbReference type="PANTHER" id="PTHR31394">
    <property type="entry name" value="TRANSMEMBRANE PROTEIN 199"/>
    <property type="match status" value="1"/>
</dbReference>
<keyword evidence="5 6" id="KW-0472">Membrane</keyword>
<keyword evidence="2 6" id="KW-0812">Transmembrane</keyword>
<keyword evidence="8" id="KW-1185">Reference proteome</keyword>
<organism evidence="7 8">
    <name type="scientific">Cyberlindnera fabianii</name>
    <name type="common">Yeast</name>
    <name type="synonym">Hansenula fabianii</name>
    <dbReference type="NCBI Taxonomy" id="36022"/>
    <lineage>
        <taxon>Eukaryota</taxon>
        <taxon>Fungi</taxon>
        <taxon>Dikarya</taxon>
        <taxon>Ascomycota</taxon>
        <taxon>Saccharomycotina</taxon>
        <taxon>Saccharomycetes</taxon>
        <taxon>Phaffomycetales</taxon>
        <taxon>Phaffomycetaceae</taxon>
        <taxon>Cyberlindnera</taxon>
    </lineage>
</organism>
<dbReference type="PANTHER" id="PTHR31394:SF1">
    <property type="entry name" value="TRANSMEMBRANE PROTEIN 199"/>
    <property type="match status" value="1"/>
</dbReference>
<dbReference type="InterPro" id="IPR021013">
    <property type="entry name" value="ATPase_Vma12"/>
</dbReference>
<proteinExistence type="predicted"/>
<evidence type="ECO:0000256" key="1">
    <source>
        <dbReference type="ARBA" id="ARBA00004477"/>
    </source>
</evidence>
<evidence type="ECO:0000256" key="6">
    <source>
        <dbReference type="SAM" id="Phobius"/>
    </source>
</evidence>
<dbReference type="GO" id="GO:0005789">
    <property type="term" value="C:endoplasmic reticulum membrane"/>
    <property type="evidence" value="ECO:0007669"/>
    <property type="project" value="UniProtKB-SubCell"/>
</dbReference>
<evidence type="ECO:0000313" key="8">
    <source>
        <dbReference type="Proteomes" id="UP000189513"/>
    </source>
</evidence>
<dbReference type="STRING" id="36022.A0A1V2LDL7"/>
<sequence length="82" mass="9695">MVNIIISVLSVVYAIWYWTSNEAVFKLHYRVLLCLFFGILVLVAEVVVFNSYLRKMDEAKTTERKKREIKKVIESVIIKKEQ</sequence>
<accession>A0A1V2LDL7</accession>
<keyword evidence="3" id="KW-0256">Endoplasmic reticulum</keyword>
<dbReference type="EMBL" id="MPUK01000001">
    <property type="protein sequence ID" value="ONH69952.1"/>
    <property type="molecule type" value="Genomic_DNA"/>
</dbReference>
<evidence type="ECO:0000256" key="4">
    <source>
        <dbReference type="ARBA" id="ARBA00022989"/>
    </source>
</evidence>
<name>A0A1V2LDL7_CYBFA</name>
<dbReference type="AlphaFoldDB" id="A0A1V2LDL7"/>
<gene>
    <name evidence="7" type="ORF">BON22_0538</name>
</gene>
<comment type="subcellular location">
    <subcellularLocation>
        <location evidence="1">Endoplasmic reticulum membrane</location>
        <topology evidence="1">Multi-pass membrane protein</topology>
    </subcellularLocation>
</comment>
<evidence type="ECO:0000256" key="2">
    <source>
        <dbReference type="ARBA" id="ARBA00022692"/>
    </source>
</evidence>